<name>A0A0G0NJ87_9BACT</name>
<dbReference type="SUPFAM" id="SSF51556">
    <property type="entry name" value="Metallo-dependent hydrolases"/>
    <property type="match status" value="1"/>
</dbReference>
<protein>
    <submittedName>
        <fullName evidence="1">Zn-dependent dipeptidase</fullName>
    </submittedName>
</protein>
<sequence>MARRADAMAFFGMPGQPPTITSDMAIDLALVTCAPPWAPTTSMVLEEAEKFKVALFQNADSLVTIATHTDDIVMAREDNSTAIILGLQNLPDNVDITALKGAGIQVISLAYDTVNMYGSGCMNLDVGLTQAGKDVLRAMDQEKGMILDLAHASHRMAREVLRFIHEARLFLPVMASHTGCYGVYPHFRNLPDQVLREIAERGGVIGIPTLEFILGNGNEDINHFRAHIRHAINVCGIESVVIGSDGTYSNVDEEQARAQFEMMRTKIDPQGTWGARYPEHPEIFLGPNKLEHIANSIRDIAGEKTHTVVGENLVQFFERSLFV</sequence>
<evidence type="ECO:0000313" key="2">
    <source>
        <dbReference type="Proteomes" id="UP000034665"/>
    </source>
</evidence>
<dbReference type="PANTHER" id="PTHR10443">
    <property type="entry name" value="MICROSOMAL DIPEPTIDASE"/>
    <property type="match status" value="1"/>
</dbReference>
<dbReference type="Gene3D" id="3.20.20.140">
    <property type="entry name" value="Metal-dependent hydrolases"/>
    <property type="match status" value="1"/>
</dbReference>
<dbReference type="Proteomes" id="UP000034665">
    <property type="component" value="Unassembled WGS sequence"/>
</dbReference>
<evidence type="ECO:0000313" key="1">
    <source>
        <dbReference type="EMBL" id="KKR12906.1"/>
    </source>
</evidence>
<dbReference type="PANTHER" id="PTHR10443:SF12">
    <property type="entry name" value="DIPEPTIDASE"/>
    <property type="match status" value="1"/>
</dbReference>
<gene>
    <name evidence="1" type="ORF">UT41_C0001G0450</name>
</gene>
<dbReference type="GO" id="GO:0006508">
    <property type="term" value="P:proteolysis"/>
    <property type="evidence" value="ECO:0007669"/>
    <property type="project" value="InterPro"/>
</dbReference>
<accession>A0A0G0NJ87</accession>
<dbReference type="InterPro" id="IPR032466">
    <property type="entry name" value="Metal_Hydrolase"/>
</dbReference>
<organism evidence="1 2">
    <name type="scientific">Candidatus Wolfebacteria bacterium GW2011_GWC2_39_22</name>
    <dbReference type="NCBI Taxonomy" id="1619013"/>
    <lineage>
        <taxon>Bacteria</taxon>
        <taxon>Candidatus Wolfeibacteriota</taxon>
    </lineage>
</organism>
<reference evidence="1 2" key="1">
    <citation type="journal article" date="2015" name="Nature">
        <title>rRNA introns, odd ribosomes, and small enigmatic genomes across a large radiation of phyla.</title>
        <authorList>
            <person name="Brown C.T."/>
            <person name="Hug L.A."/>
            <person name="Thomas B.C."/>
            <person name="Sharon I."/>
            <person name="Castelle C.J."/>
            <person name="Singh A."/>
            <person name="Wilkins M.J."/>
            <person name="Williams K.H."/>
            <person name="Banfield J.F."/>
        </authorList>
    </citation>
    <scope>NUCLEOTIDE SEQUENCE [LARGE SCALE GENOMIC DNA]</scope>
</reference>
<dbReference type="InterPro" id="IPR008257">
    <property type="entry name" value="Pept_M19"/>
</dbReference>
<dbReference type="AlphaFoldDB" id="A0A0G0NJ87"/>
<comment type="caution">
    <text evidence="1">The sequence shown here is derived from an EMBL/GenBank/DDBJ whole genome shotgun (WGS) entry which is preliminary data.</text>
</comment>
<proteinExistence type="predicted"/>
<dbReference type="EMBL" id="LBWR01000001">
    <property type="protein sequence ID" value="KKR12906.1"/>
    <property type="molecule type" value="Genomic_DNA"/>
</dbReference>
<dbReference type="PROSITE" id="PS51365">
    <property type="entry name" value="RENAL_DIPEPTIDASE_2"/>
    <property type="match status" value="1"/>
</dbReference>
<dbReference type="Pfam" id="PF01244">
    <property type="entry name" value="Peptidase_M19"/>
    <property type="match status" value="1"/>
</dbReference>
<dbReference type="GO" id="GO:0070573">
    <property type="term" value="F:metallodipeptidase activity"/>
    <property type="evidence" value="ECO:0007669"/>
    <property type="project" value="InterPro"/>
</dbReference>